<evidence type="ECO:0000313" key="2">
    <source>
        <dbReference type="EMBL" id="RPD62275.1"/>
    </source>
</evidence>
<evidence type="ECO:0000313" key="3">
    <source>
        <dbReference type="Proteomes" id="UP000313359"/>
    </source>
</evidence>
<feature type="transmembrane region" description="Helical" evidence="1">
    <location>
        <begin position="175"/>
        <end position="195"/>
    </location>
</feature>
<evidence type="ECO:0000256" key="1">
    <source>
        <dbReference type="SAM" id="Phobius"/>
    </source>
</evidence>
<keyword evidence="1" id="KW-1133">Transmembrane helix</keyword>
<reference evidence="2" key="1">
    <citation type="journal article" date="2018" name="Genome Biol. Evol.">
        <title>Genomics and development of Lentinus tigrinus, a white-rot wood-decaying mushroom with dimorphic fruiting bodies.</title>
        <authorList>
            <person name="Wu B."/>
            <person name="Xu Z."/>
            <person name="Knudson A."/>
            <person name="Carlson A."/>
            <person name="Chen N."/>
            <person name="Kovaka S."/>
            <person name="LaButti K."/>
            <person name="Lipzen A."/>
            <person name="Pennachio C."/>
            <person name="Riley R."/>
            <person name="Schakwitz W."/>
            <person name="Umezawa K."/>
            <person name="Ohm R.A."/>
            <person name="Grigoriev I.V."/>
            <person name="Nagy L.G."/>
            <person name="Gibbons J."/>
            <person name="Hibbett D."/>
        </authorList>
    </citation>
    <scope>NUCLEOTIDE SEQUENCE [LARGE SCALE GENOMIC DNA]</scope>
    <source>
        <strain evidence="2">ALCF2SS1-6</strain>
    </source>
</reference>
<proteinExistence type="predicted"/>
<dbReference type="Proteomes" id="UP000313359">
    <property type="component" value="Unassembled WGS sequence"/>
</dbReference>
<dbReference type="EMBL" id="ML122259">
    <property type="protein sequence ID" value="RPD62275.1"/>
    <property type="molecule type" value="Genomic_DNA"/>
</dbReference>
<organism evidence="2 3">
    <name type="scientific">Lentinus tigrinus ALCF2SS1-6</name>
    <dbReference type="NCBI Taxonomy" id="1328759"/>
    <lineage>
        <taxon>Eukaryota</taxon>
        <taxon>Fungi</taxon>
        <taxon>Dikarya</taxon>
        <taxon>Basidiomycota</taxon>
        <taxon>Agaricomycotina</taxon>
        <taxon>Agaricomycetes</taxon>
        <taxon>Polyporales</taxon>
        <taxon>Polyporaceae</taxon>
        <taxon>Lentinus</taxon>
    </lineage>
</organism>
<feature type="transmembrane region" description="Helical" evidence="1">
    <location>
        <begin position="76"/>
        <end position="102"/>
    </location>
</feature>
<accession>A0A5C2SEN1</accession>
<protein>
    <submittedName>
        <fullName evidence="2">Uncharacterized protein</fullName>
    </submittedName>
</protein>
<feature type="transmembrane region" description="Helical" evidence="1">
    <location>
        <begin position="114"/>
        <end position="133"/>
    </location>
</feature>
<keyword evidence="1" id="KW-0812">Transmembrane</keyword>
<sequence>MVALNVVQVMNTVHALYVAIVVDSFDVYSLLDDEWAISMQIGIMSFLAAISQGFFTYRLQTVKPSLLLNSNTIMLVVLEFIFAVVSMVETFHLGYAAVMIFHHGYWLMYDSFATSARLSLCVYLNLACVLYVVRRRGQAAGMEKAEFQTLQSLMGCGLLSVFAAILLGIRTLNLVWLVATCLLGSLYTLSVLLSLRSNASVVDFSSIAAEAASRHDWRRDAKGPTSICDLSTVTPREKAAIAWSIPKIRVEMEEPNGGEPPLVCDAV</sequence>
<name>A0A5C2SEN1_9APHY</name>
<dbReference type="STRING" id="1328759.A0A5C2SEN1"/>
<keyword evidence="1" id="KW-0472">Membrane</keyword>
<feature type="transmembrane region" description="Helical" evidence="1">
    <location>
        <begin position="153"/>
        <end position="169"/>
    </location>
</feature>
<feature type="transmembrane region" description="Helical" evidence="1">
    <location>
        <begin position="35"/>
        <end position="55"/>
    </location>
</feature>
<dbReference type="OrthoDB" id="3231781at2759"/>
<keyword evidence="3" id="KW-1185">Reference proteome</keyword>
<gene>
    <name evidence="2" type="ORF">L227DRAFT_31294</name>
</gene>
<dbReference type="AlphaFoldDB" id="A0A5C2SEN1"/>